<dbReference type="InterPro" id="IPR004856">
    <property type="entry name" value="Glyco_trans_ALG6/ALG8"/>
</dbReference>
<accession>A0AAW2HUK7</accession>
<feature type="transmembrane region" description="Helical" evidence="10">
    <location>
        <begin position="281"/>
        <end position="300"/>
    </location>
</feature>
<keyword evidence="11" id="KW-0732">Signal</keyword>
<dbReference type="PANTHER" id="PTHR12413:SF2">
    <property type="entry name" value="DOLICHYL PYROPHOSPHATE GLC1MAN9GLCNAC2 ALPHA-1,3-GLUCOSYLTRANSFERASE-RELATED"/>
    <property type="match status" value="1"/>
</dbReference>
<evidence type="ECO:0000256" key="4">
    <source>
        <dbReference type="ARBA" id="ARBA00022676"/>
    </source>
</evidence>
<evidence type="ECO:0000313" key="12">
    <source>
        <dbReference type="EMBL" id="KAL0272988.1"/>
    </source>
</evidence>
<feature type="transmembrane region" description="Helical" evidence="10">
    <location>
        <begin position="156"/>
        <end position="174"/>
    </location>
</feature>
<comment type="caution">
    <text evidence="12">The sequence shown here is derived from an EMBL/GenBank/DDBJ whole genome shotgun (WGS) entry which is preliminary data.</text>
</comment>
<name>A0AAW2HUK7_9NEOP</name>
<evidence type="ECO:0000256" key="11">
    <source>
        <dbReference type="SAM" id="SignalP"/>
    </source>
</evidence>
<evidence type="ECO:0000256" key="2">
    <source>
        <dbReference type="ARBA" id="ARBA00004922"/>
    </source>
</evidence>
<keyword evidence="5 10" id="KW-0808">Transferase</keyword>
<feature type="transmembrane region" description="Helical" evidence="10">
    <location>
        <begin position="351"/>
        <end position="370"/>
    </location>
</feature>
<feature type="transmembrane region" description="Helical" evidence="10">
    <location>
        <begin position="307"/>
        <end position="331"/>
    </location>
</feature>
<comment type="similarity">
    <text evidence="3 10">Belongs to the ALG6/ALG8 glucosyltransferase family.</text>
</comment>
<keyword evidence="9 10" id="KW-0472">Membrane</keyword>
<dbReference type="EC" id="2.4.1.-" evidence="10"/>
<evidence type="ECO:0000256" key="9">
    <source>
        <dbReference type="ARBA" id="ARBA00023136"/>
    </source>
</evidence>
<feature type="transmembrane region" description="Helical" evidence="10">
    <location>
        <begin position="131"/>
        <end position="150"/>
    </location>
</feature>
<dbReference type="GO" id="GO:0042283">
    <property type="term" value="F:dolichyl pyrophosphate Glc1Man9GlcNAc2 alpha-1,3-glucosyltransferase activity"/>
    <property type="evidence" value="ECO:0007669"/>
    <property type="project" value="TreeGrafter"/>
</dbReference>
<feature type="transmembrane region" description="Helical" evidence="10">
    <location>
        <begin position="55"/>
        <end position="73"/>
    </location>
</feature>
<proteinExistence type="inferred from homology"/>
<feature type="chain" id="PRO_5043598547" description="Alpha-1,3-glucosyltransferase" evidence="11">
    <location>
        <begin position="20"/>
        <end position="455"/>
    </location>
</feature>
<feature type="transmembrane region" description="Helical" evidence="10">
    <location>
        <begin position="390"/>
        <end position="411"/>
    </location>
</feature>
<dbReference type="Pfam" id="PF03155">
    <property type="entry name" value="Alg6_Alg8"/>
    <property type="match status" value="2"/>
</dbReference>
<feature type="signal peptide" evidence="11">
    <location>
        <begin position="1"/>
        <end position="19"/>
    </location>
</feature>
<keyword evidence="7 10" id="KW-0256">Endoplasmic reticulum</keyword>
<dbReference type="EMBL" id="JARGDH010000003">
    <property type="protein sequence ID" value="KAL0272988.1"/>
    <property type="molecule type" value="Genomic_DNA"/>
</dbReference>
<comment type="subcellular location">
    <subcellularLocation>
        <location evidence="1 10">Endoplasmic reticulum membrane</location>
        <topology evidence="1 10">Multi-pass membrane protein</topology>
    </subcellularLocation>
</comment>
<gene>
    <name evidence="12" type="ORF">PYX00_005773</name>
</gene>
<sequence>MFWFVVGIVTCLKLLLIPAYRSTDFEVHRNWLAITYRLPISKWYYENTSEWTLDYPPLFAWFEFILSLFAKLFDENMLKVENLNYQSSNTVLFQRLSVIISDLVYAYGTKEFCTYLSTSGLRKSSKWSSKWRSPVTILQILLFGNIGLMIVDHIHFQYNGFLFGILLISISKLFRVSFGPFIAMNQIPQVMSRLFPFKRGLCHAYWAPNFWAIYNAFDKATEVTFRKLGYSVAGNGTMTKGLVQDIYHSVLPNVTPKVTFALTVLSMLPCLLKLWRCPGNPLHFIRCLVICGLSSFLFGWHVHEKAILMSIIPLSLIAVIWQKEAQIFILLSVAGHYSLHPLLFNKFELPIKFLLILLHCVYTFTNLSFLFDEHRKHSLKLPLLTLSESLYVLGFLPLFLLDVLVIPVSGIDKKLPFLNLLLTSLYCSLGVCYCWFKYYSHFLTMSEINHKRKAR</sequence>
<evidence type="ECO:0000256" key="6">
    <source>
        <dbReference type="ARBA" id="ARBA00022692"/>
    </source>
</evidence>
<organism evidence="12">
    <name type="scientific">Menopon gallinae</name>
    <name type="common">poultry shaft louse</name>
    <dbReference type="NCBI Taxonomy" id="328185"/>
    <lineage>
        <taxon>Eukaryota</taxon>
        <taxon>Metazoa</taxon>
        <taxon>Ecdysozoa</taxon>
        <taxon>Arthropoda</taxon>
        <taxon>Hexapoda</taxon>
        <taxon>Insecta</taxon>
        <taxon>Pterygota</taxon>
        <taxon>Neoptera</taxon>
        <taxon>Paraneoptera</taxon>
        <taxon>Psocodea</taxon>
        <taxon>Troctomorpha</taxon>
        <taxon>Phthiraptera</taxon>
        <taxon>Amblycera</taxon>
        <taxon>Menoponidae</taxon>
        <taxon>Menopon</taxon>
    </lineage>
</organism>
<evidence type="ECO:0000256" key="1">
    <source>
        <dbReference type="ARBA" id="ARBA00004477"/>
    </source>
</evidence>
<dbReference type="GO" id="GO:0005789">
    <property type="term" value="C:endoplasmic reticulum membrane"/>
    <property type="evidence" value="ECO:0007669"/>
    <property type="project" value="UniProtKB-SubCell"/>
</dbReference>
<evidence type="ECO:0000256" key="3">
    <source>
        <dbReference type="ARBA" id="ARBA00008715"/>
    </source>
</evidence>
<protein>
    <recommendedName>
        <fullName evidence="10">Alpha-1,3-glucosyltransferase</fullName>
        <ecNumber evidence="10">2.4.1.-</ecNumber>
    </recommendedName>
</protein>
<dbReference type="GO" id="GO:0006487">
    <property type="term" value="P:protein N-linked glycosylation"/>
    <property type="evidence" value="ECO:0007669"/>
    <property type="project" value="TreeGrafter"/>
</dbReference>
<evidence type="ECO:0000256" key="5">
    <source>
        <dbReference type="ARBA" id="ARBA00022679"/>
    </source>
</evidence>
<keyword evidence="6 10" id="KW-0812">Transmembrane</keyword>
<dbReference type="AlphaFoldDB" id="A0AAW2HUK7"/>
<evidence type="ECO:0000256" key="10">
    <source>
        <dbReference type="RuleBase" id="RU363110"/>
    </source>
</evidence>
<keyword evidence="4 10" id="KW-0328">Glycosyltransferase</keyword>
<evidence type="ECO:0000256" key="7">
    <source>
        <dbReference type="ARBA" id="ARBA00022824"/>
    </source>
</evidence>
<reference evidence="12" key="1">
    <citation type="journal article" date="2024" name="Gigascience">
        <title>Chromosome-level genome of the poultry shaft louse Menopon gallinae provides insight into the host-switching and adaptive evolution of parasitic lice.</title>
        <authorList>
            <person name="Xu Y."/>
            <person name="Ma L."/>
            <person name="Liu S."/>
            <person name="Liang Y."/>
            <person name="Liu Q."/>
            <person name="He Z."/>
            <person name="Tian L."/>
            <person name="Duan Y."/>
            <person name="Cai W."/>
            <person name="Li H."/>
            <person name="Song F."/>
        </authorList>
    </citation>
    <scope>NUCLEOTIDE SEQUENCE</scope>
    <source>
        <strain evidence="12">Cailab_2023a</strain>
    </source>
</reference>
<keyword evidence="8 10" id="KW-1133">Transmembrane helix</keyword>
<feature type="transmembrane region" description="Helical" evidence="10">
    <location>
        <begin position="417"/>
        <end position="436"/>
    </location>
</feature>
<dbReference type="PANTHER" id="PTHR12413">
    <property type="entry name" value="DOLICHYL GLYCOSYLTRANSFERASE"/>
    <property type="match status" value="1"/>
</dbReference>
<comment type="pathway">
    <text evidence="2 10">Protein modification; protein glycosylation.</text>
</comment>
<evidence type="ECO:0000256" key="8">
    <source>
        <dbReference type="ARBA" id="ARBA00022989"/>
    </source>
</evidence>
<feature type="transmembrane region" description="Helical" evidence="10">
    <location>
        <begin position="258"/>
        <end position="275"/>
    </location>
</feature>